<accession>A0A653ZMI6</accession>
<organism evidence="1 2">
    <name type="scientific">Bacillus mycoides</name>
    <dbReference type="NCBI Taxonomy" id="1405"/>
    <lineage>
        <taxon>Bacteria</taxon>
        <taxon>Bacillati</taxon>
        <taxon>Bacillota</taxon>
        <taxon>Bacilli</taxon>
        <taxon>Bacillales</taxon>
        <taxon>Bacillaceae</taxon>
        <taxon>Bacillus</taxon>
        <taxon>Bacillus cereus group</taxon>
    </lineage>
</organism>
<reference evidence="1 2" key="1">
    <citation type="submission" date="2019-10" db="EMBL/GenBank/DDBJ databases">
        <authorList>
            <person name="Karimi E."/>
        </authorList>
    </citation>
    <scope>NUCLEOTIDE SEQUENCE [LARGE SCALE GENOMIC DNA]</scope>
    <source>
        <strain evidence="1">Bacillus sp. 71</strain>
    </source>
</reference>
<evidence type="ECO:0000313" key="2">
    <source>
        <dbReference type="Proteomes" id="UP000437562"/>
    </source>
</evidence>
<protein>
    <submittedName>
        <fullName evidence="1">Uncharacterized protein</fullName>
    </submittedName>
</protein>
<sequence>MLFKVMCKKISYFLPNDRLKIILMNDTIYVTFFIRRTYHEQK</sequence>
<proteinExistence type="predicted"/>
<evidence type="ECO:0000313" key="1">
    <source>
        <dbReference type="EMBL" id="VXC56460.1"/>
    </source>
</evidence>
<dbReference type="EMBL" id="CABWMC010000029">
    <property type="protein sequence ID" value="VXC56460.1"/>
    <property type="molecule type" value="Genomic_DNA"/>
</dbReference>
<dbReference type="AlphaFoldDB" id="A0A653ZMI6"/>
<name>A0A653ZMI6_BACMY</name>
<dbReference type="Proteomes" id="UP000437562">
    <property type="component" value="Unassembled WGS sequence"/>
</dbReference>
<gene>
    <name evidence="1" type="ORF">BACI71_40211</name>
</gene>